<evidence type="ECO:0008006" key="12">
    <source>
        <dbReference type="Google" id="ProtNLM"/>
    </source>
</evidence>
<dbReference type="GO" id="GO:0022857">
    <property type="term" value="F:transmembrane transporter activity"/>
    <property type="evidence" value="ECO:0007669"/>
    <property type="project" value="TreeGrafter"/>
</dbReference>
<feature type="transmembrane region" description="Helical" evidence="7">
    <location>
        <begin position="258"/>
        <end position="285"/>
    </location>
</feature>
<dbReference type="InterPro" id="IPR025857">
    <property type="entry name" value="MacB_PCD"/>
</dbReference>
<gene>
    <name evidence="10" type="ordered locus">Igag_0640</name>
</gene>
<dbReference type="BioCyc" id="IAGG583356:GHAH-639-MONOMER"/>
<evidence type="ECO:0000256" key="2">
    <source>
        <dbReference type="ARBA" id="ARBA00022475"/>
    </source>
</evidence>
<dbReference type="Proteomes" id="UP000001304">
    <property type="component" value="Chromosome"/>
</dbReference>
<dbReference type="PANTHER" id="PTHR30572:SF4">
    <property type="entry name" value="ABC TRANSPORTER PERMEASE YTRF"/>
    <property type="match status" value="1"/>
</dbReference>
<dbReference type="HOGENOM" id="CLU_000604_8_6_2"/>
<feature type="transmembrane region" description="Helical" evidence="7">
    <location>
        <begin position="305"/>
        <end position="331"/>
    </location>
</feature>
<evidence type="ECO:0000259" key="8">
    <source>
        <dbReference type="Pfam" id="PF02687"/>
    </source>
</evidence>
<sequence>MLSLRNLGRRKIRTILTVVSIAIGVAMIVSLLSITSGMEVNLMNAIRAMGGADITLYNASIGFQGFREGSRPMGFATGDRLLSESIVSEIQGIPGVYIVSPLLSISISIGNIPRVVIYGVDISSYLNVSNLNIVNGSFIARQGECVIGKALSEAIGIGIGDTLNITYQQTGNSIECNVVGIFETGVEFQENAIYIYMDIRDVQRIANLTGYVSQILIKCVNPLDANSIAQQIQDMYPGIRAVVPSSFIAQASQLINSWSMFFLSIGTIALTIGGFGVANTMFMAVAERIREIGILKAIGARSSNILYVFIMETVFLGLIGGVIGVLIGAIISSYLPSVLNSLIRVAPTPDMPRMVSRGGNNVMTRQITLLQPVITPNIVLLALGLGLIISMVAGLYPAIRASRLKPVEAMKYVF</sequence>
<feature type="transmembrane region" description="Helical" evidence="7">
    <location>
        <begin position="12"/>
        <end position="34"/>
    </location>
</feature>
<evidence type="ECO:0000256" key="7">
    <source>
        <dbReference type="SAM" id="Phobius"/>
    </source>
</evidence>
<dbReference type="Pfam" id="PF12704">
    <property type="entry name" value="MacB_PCD"/>
    <property type="match status" value="1"/>
</dbReference>
<dbReference type="STRING" id="583356.Igag_0640"/>
<keyword evidence="3 7" id="KW-0812">Transmembrane</keyword>
<reference evidence="10 11" key="1">
    <citation type="journal article" date="2010" name="Stand. Genomic Sci.">
        <title>Complete genome sequence of Ignisphaera aggregans type strain (AQ1.S1).</title>
        <authorList>
            <person name="Goker M."/>
            <person name="Held B."/>
            <person name="Lapidus A."/>
            <person name="Nolan M."/>
            <person name="Spring S."/>
            <person name="Yasawong M."/>
            <person name="Lucas S."/>
            <person name="Glavina Del Rio T."/>
            <person name="Tice H."/>
            <person name="Cheng J.F."/>
            <person name="Goodwin L."/>
            <person name="Tapia R."/>
            <person name="Pitluck S."/>
            <person name="Liolios K."/>
            <person name="Ivanova N."/>
            <person name="Mavromatis K."/>
            <person name="Mikhailova N."/>
            <person name="Pati A."/>
            <person name="Chen A."/>
            <person name="Palaniappan K."/>
            <person name="Brambilla E."/>
            <person name="Land M."/>
            <person name="Hauser L."/>
            <person name="Chang Y.J."/>
            <person name="Jeffries C.D."/>
            <person name="Brettin T."/>
            <person name="Detter J.C."/>
            <person name="Han C."/>
            <person name="Rohde M."/>
            <person name="Sikorski J."/>
            <person name="Woyke T."/>
            <person name="Bristow J."/>
            <person name="Eisen J.A."/>
            <person name="Markowitz V."/>
            <person name="Hugenholtz P."/>
            <person name="Kyrpides N.C."/>
            <person name="Klenk H.P."/>
        </authorList>
    </citation>
    <scope>NUCLEOTIDE SEQUENCE [LARGE SCALE GENOMIC DNA]</scope>
    <source>
        <strain evidence="11">DSM 17230 / JCM 13409 / AQ1.S1</strain>
    </source>
</reference>
<name>E0SSS3_IGNAA</name>
<evidence type="ECO:0000313" key="11">
    <source>
        <dbReference type="Proteomes" id="UP000001304"/>
    </source>
</evidence>
<dbReference type="KEGG" id="iag:Igag_0640"/>
<keyword evidence="11" id="KW-1185">Reference proteome</keyword>
<protein>
    <recommendedName>
        <fullName evidence="12">ABC transporter permease</fullName>
    </recommendedName>
</protein>
<feature type="domain" description="ABC3 transporter permease C-terminal" evidence="8">
    <location>
        <begin position="264"/>
        <end position="406"/>
    </location>
</feature>
<accession>E0SSS3</accession>
<dbReference type="GO" id="GO:0005886">
    <property type="term" value="C:plasma membrane"/>
    <property type="evidence" value="ECO:0007669"/>
    <property type="project" value="UniProtKB-SubCell"/>
</dbReference>
<proteinExistence type="inferred from homology"/>
<evidence type="ECO:0000256" key="3">
    <source>
        <dbReference type="ARBA" id="ARBA00022692"/>
    </source>
</evidence>
<feature type="domain" description="MacB-like periplasmic core" evidence="9">
    <location>
        <begin position="14"/>
        <end position="234"/>
    </location>
</feature>
<evidence type="ECO:0000256" key="4">
    <source>
        <dbReference type="ARBA" id="ARBA00022989"/>
    </source>
</evidence>
<dbReference type="Pfam" id="PF02687">
    <property type="entry name" value="FtsX"/>
    <property type="match status" value="1"/>
</dbReference>
<dbReference type="EMBL" id="CP002098">
    <property type="protein sequence ID" value="ADM27473.1"/>
    <property type="molecule type" value="Genomic_DNA"/>
</dbReference>
<organism evidence="10 11">
    <name type="scientific">Ignisphaera aggregans (strain DSM 17230 / JCM 13409 / AQ1.S1)</name>
    <dbReference type="NCBI Taxonomy" id="583356"/>
    <lineage>
        <taxon>Archaea</taxon>
        <taxon>Thermoproteota</taxon>
        <taxon>Thermoprotei</taxon>
        <taxon>Desulfurococcales</taxon>
        <taxon>Desulfurococcaceae</taxon>
        <taxon>Ignisphaera</taxon>
    </lineage>
</organism>
<evidence type="ECO:0000313" key="10">
    <source>
        <dbReference type="EMBL" id="ADM27473.1"/>
    </source>
</evidence>
<evidence type="ECO:0000256" key="6">
    <source>
        <dbReference type="ARBA" id="ARBA00038076"/>
    </source>
</evidence>
<dbReference type="InterPro" id="IPR003838">
    <property type="entry name" value="ABC3_permease_C"/>
</dbReference>
<keyword evidence="4 7" id="KW-1133">Transmembrane helix</keyword>
<feature type="transmembrane region" description="Helical" evidence="7">
    <location>
        <begin position="378"/>
        <end position="399"/>
    </location>
</feature>
<keyword evidence="5 7" id="KW-0472">Membrane</keyword>
<comment type="similarity">
    <text evidence="6">Belongs to the ABC-4 integral membrane protein family.</text>
</comment>
<dbReference type="PANTHER" id="PTHR30572">
    <property type="entry name" value="MEMBRANE COMPONENT OF TRANSPORTER-RELATED"/>
    <property type="match status" value="1"/>
</dbReference>
<dbReference type="AlphaFoldDB" id="E0SSS3"/>
<comment type="subcellular location">
    <subcellularLocation>
        <location evidence="1">Cell membrane</location>
        <topology evidence="1">Multi-pass membrane protein</topology>
    </subcellularLocation>
</comment>
<dbReference type="InterPro" id="IPR050250">
    <property type="entry name" value="Macrolide_Exporter_MacB"/>
</dbReference>
<evidence type="ECO:0000259" key="9">
    <source>
        <dbReference type="Pfam" id="PF12704"/>
    </source>
</evidence>
<keyword evidence="2" id="KW-1003">Cell membrane</keyword>
<evidence type="ECO:0000256" key="5">
    <source>
        <dbReference type="ARBA" id="ARBA00023136"/>
    </source>
</evidence>
<evidence type="ECO:0000256" key="1">
    <source>
        <dbReference type="ARBA" id="ARBA00004651"/>
    </source>
</evidence>